<dbReference type="GeneID" id="8098015"/>
<dbReference type="VEuPathDB" id="FungiDB:TSTA_003190"/>
<protein>
    <submittedName>
        <fullName evidence="1">Uncharacterized protein</fullName>
    </submittedName>
</protein>
<evidence type="ECO:0000313" key="1">
    <source>
        <dbReference type="EMBL" id="EED12257.1"/>
    </source>
</evidence>
<gene>
    <name evidence="1" type="ORF">TSTA_003190</name>
</gene>
<evidence type="ECO:0000313" key="2">
    <source>
        <dbReference type="Proteomes" id="UP000001745"/>
    </source>
</evidence>
<dbReference type="HOGENOM" id="CLU_3143974_0_0_1"/>
<accession>B8MT54</accession>
<name>B8MT54_TALSN</name>
<dbReference type="Proteomes" id="UP000001745">
    <property type="component" value="Unassembled WGS sequence"/>
</dbReference>
<dbReference type="EMBL" id="EQ962660">
    <property type="protein sequence ID" value="EED12257.1"/>
    <property type="molecule type" value="Genomic_DNA"/>
</dbReference>
<dbReference type="InParanoid" id="B8MT54"/>
<sequence length="49" mass="5222">MFARAMALGARAWKSSFEIQPYGISVAATAEDYVVGVTFAKSSKAIILP</sequence>
<reference evidence="2" key="1">
    <citation type="journal article" date="2015" name="Genome Announc.">
        <title>Genome sequence of the AIDS-associated pathogen Penicillium marneffei (ATCC18224) and its near taxonomic relative Talaromyces stipitatus (ATCC10500).</title>
        <authorList>
            <person name="Nierman W.C."/>
            <person name="Fedorova-Abrams N.D."/>
            <person name="Andrianopoulos A."/>
        </authorList>
    </citation>
    <scope>NUCLEOTIDE SEQUENCE [LARGE SCALE GENOMIC DNA]</scope>
    <source>
        <strain evidence="2">ATCC 10500 / CBS 375.48 / QM 6759 / NRRL 1006</strain>
    </source>
</reference>
<organism evidence="1 2">
    <name type="scientific">Talaromyces stipitatus (strain ATCC 10500 / CBS 375.48 / QM 6759 / NRRL 1006)</name>
    <name type="common">Penicillium stipitatum</name>
    <dbReference type="NCBI Taxonomy" id="441959"/>
    <lineage>
        <taxon>Eukaryota</taxon>
        <taxon>Fungi</taxon>
        <taxon>Dikarya</taxon>
        <taxon>Ascomycota</taxon>
        <taxon>Pezizomycotina</taxon>
        <taxon>Eurotiomycetes</taxon>
        <taxon>Eurotiomycetidae</taxon>
        <taxon>Eurotiales</taxon>
        <taxon>Trichocomaceae</taxon>
        <taxon>Talaromyces</taxon>
        <taxon>Talaromyces sect. Talaromyces</taxon>
    </lineage>
</organism>
<proteinExistence type="predicted"/>
<dbReference type="AlphaFoldDB" id="B8MT54"/>
<dbReference type="RefSeq" id="XP_002487911.1">
    <property type="nucleotide sequence ID" value="XM_002487866.1"/>
</dbReference>
<keyword evidence="2" id="KW-1185">Reference proteome</keyword>